<sequence length="108" mass="12257">MTKRWEAGGLEGGEITQPNQGEVRKKIGARLVAEFEIMVLGMAHFEARHAHCGRGSAKLMCVLYFSRTGPPITHLTRSLQADLKEVRNFVTDMQTDRQTDRQKDRQTD</sequence>
<organism evidence="2 3">
    <name type="scientific">Haemonchus contortus</name>
    <name type="common">Barber pole worm</name>
    <dbReference type="NCBI Taxonomy" id="6289"/>
    <lineage>
        <taxon>Eukaryota</taxon>
        <taxon>Metazoa</taxon>
        <taxon>Ecdysozoa</taxon>
        <taxon>Nematoda</taxon>
        <taxon>Chromadorea</taxon>
        <taxon>Rhabditida</taxon>
        <taxon>Rhabditina</taxon>
        <taxon>Rhabditomorpha</taxon>
        <taxon>Strongyloidea</taxon>
        <taxon>Trichostrongylidae</taxon>
        <taxon>Haemonchus</taxon>
    </lineage>
</organism>
<dbReference type="WBParaSite" id="HCON_00071660-00001">
    <property type="protein sequence ID" value="HCON_00071660-00001"/>
    <property type="gene ID" value="HCON_00071660"/>
</dbReference>
<evidence type="ECO:0000256" key="1">
    <source>
        <dbReference type="SAM" id="MobiDB-lite"/>
    </source>
</evidence>
<dbReference type="OrthoDB" id="8655982at2759"/>
<feature type="region of interest" description="Disordered" evidence="1">
    <location>
        <begin position="1"/>
        <end position="22"/>
    </location>
</feature>
<protein>
    <submittedName>
        <fullName evidence="3">DUF4160 domain-containing protein</fullName>
    </submittedName>
</protein>
<reference evidence="3" key="1">
    <citation type="submission" date="2020-12" db="UniProtKB">
        <authorList>
            <consortium name="WormBaseParasite"/>
        </authorList>
    </citation>
    <scope>IDENTIFICATION</scope>
    <source>
        <strain evidence="3">MHco3</strain>
    </source>
</reference>
<evidence type="ECO:0000313" key="2">
    <source>
        <dbReference type="Proteomes" id="UP000025227"/>
    </source>
</evidence>
<dbReference type="Proteomes" id="UP000025227">
    <property type="component" value="Unplaced"/>
</dbReference>
<accession>A0A7I4YBU3</accession>
<evidence type="ECO:0000313" key="3">
    <source>
        <dbReference type="WBParaSite" id="HCON_00071660-00001"/>
    </source>
</evidence>
<dbReference type="AlphaFoldDB" id="A0A7I4YBU3"/>
<proteinExistence type="predicted"/>
<name>A0A7I4YBU3_HAECO</name>
<keyword evidence="2" id="KW-1185">Reference proteome</keyword>